<proteinExistence type="predicted"/>
<dbReference type="HOGENOM" id="CLU_2210931_0_0_1"/>
<keyword evidence="2" id="KW-1185">Reference proteome</keyword>
<sequence length="107" mass="11377">MSLQKASAALQEYMDSFMRTVEAHAEELPEAVVGAADGVMGSAMRLKRDLAGGADREVVHATLGTLQTFSDTVFRACQAIADKTLADRIRMGIAPLDGAAAKIRRAL</sequence>
<evidence type="ECO:0000313" key="1">
    <source>
        <dbReference type="EMBL" id="KIP04534.1"/>
    </source>
</evidence>
<evidence type="ECO:0000313" key="2">
    <source>
        <dbReference type="Proteomes" id="UP000053257"/>
    </source>
</evidence>
<accession>A0A0C3NI33</accession>
<evidence type="ECO:0008006" key="3">
    <source>
        <dbReference type="Google" id="ProtNLM"/>
    </source>
</evidence>
<organism evidence="1 2">
    <name type="scientific">Phlebiopsis gigantea (strain 11061_1 CR5-6)</name>
    <name type="common">White-rot fungus</name>
    <name type="synonym">Peniophora gigantea</name>
    <dbReference type="NCBI Taxonomy" id="745531"/>
    <lineage>
        <taxon>Eukaryota</taxon>
        <taxon>Fungi</taxon>
        <taxon>Dikarya</taxon>
        <taxon>Basidiomycota</taxon>
        <taxon>Agaricomycotina</taxon>
        <taxon>Agaricomycetes</taxon>
        <taxon>Polyporales</taxon>
        <taxon>Phanerochaetaceae</taxon>
        <taxon>Phlebiopsis</taxon>
    </lineage>
</organism>
<name>A0A0C3NI33_PHLG1</name>
<reference evidence="1 2" key="1">
    <citation type="journal article" date="2014" name="PLoS Genet.">
        <title>Analysis of the Phlebiopsis gigantea genome, transcriptome and secretome provides insight into its pioneer colonization strategies of wood.</title>
        <authorList>
            <person name="Hori C."/>
            <person name="Ishida T."/>
            <person name="Igarashi K."/>
            <person name="Samejima M."/>
            <person name="Suzuki H."/>
            <person name="Master E."/>
            <person name="Ferreira P."/>
            <person name="Ruiz-Duenas F.J."/>
            <person name="Held B."/>
            <person name="Canessa P."/>
            <person name="Larrondo L.F."/>
            <person name="Schmoll M."/>
            <person name="Druzhinina I.S."/>
            <person name="Kubicek C.P."/>
            <person name="Gaskell J.A."/>
            <person name="Kersten P."/>
            <person name="St John F."/>
            <person name="Glasner J."/>
            <person name="Sabat G."/>
            <person name="Splinter BonDurant S."/>
            <person name="Syed K."/>
            <person name="Yadav J."/>
            <person name="Mgbeahuruike A.C."/>
            <person name="Kovalchuk A."/>
            <person name="Asiegbu F.O."/>
            <person name="Lackner G."/>
            <person name="Hoffmeister D."/>
            <person name="Rencoret J."/>
            <person name="Gutierrez A."/>
            <person name="Sun H."/>
            <person name="Lindquist E."/>
            <person name="Barry K."/>
            <person name="Riley R."/>
            <person name="Grigoriev I.V."/>
            <person name="Henrissat B."/>
            <person name="Kues U."/>
            <person name="Berka R.M."/>
            <person name="Martinez A.T."/>
            <person name="Covert S.F."/>
            <person name="Blanchette R.A."/>
            <person name="Cullen D."/>
        </authorList>
    </citation>
    <scope>NUCLEOTIDE SEQUENCE [LARGE SCALE GENOMIC DNA]</scope>
    <source>
        <strain evidence="1 2">11061_1 CR5-6</strain>
    </source>
</reference>
<dbReference type="EMBL" id="KN840571">
    <property type="protein sequence ID" value="KIP04534.1"/>
    <property type="molecule type" value="Genomic_DNA"/>
</dbReference>
<gene>
    <name evidence="1" type="ORF">PHLGIDRAFT_120641</name>
</gene>
<dbReference type="Proteomes" id="UP000053257">
    <property type="component" value="Unassembled WGS sequence"/>
</dbReference>
<dbReference type="AlphaFoldDB" id="A0A0C3NI33"/>
<protein>
    <recommendedName>
        <fullName evidence="3">NACHT-NTPase and P-loop NTPases N-terminal domain-containing protein</fullName>
    </recommendedName>
</protein>